<sequence>MNDQEPISPRRRLQMLLAIPDGERTDAEWDELNELEISLSPVNRVGAPEPVSAGAGASARKRAAKGPSPARSKPQKPANVEKPAAAAAKKPFRRSPRRRAKGGGGTGAGGGGEGPKGDASAS</sequence>
<dbReference type="Proteomes" id="UP000599523">
    <property type="component" value="Unassembled WGS sequence"/>
</dbReference>
<feature type="compositionally biased region" description="Gly residues" evidence="1">
    <location>
        <begin position="102"/>
        <end position="114"/>
    </location>
</feature>
<feature type="region of interest" description="Disordered" evidence="1">
    <location>
        <begin position="40"/>
        <end position="122"/>
    </location>
</feature>
<comment type="caution">
    <text evidence="2">The sequence shown here is derived from an EMBL/GenBank/DDBJ whole genome shotgun (WGS) entry which is preliminary data.</text>
</comment>
<feature type="compositionally biased region" description="Basic residues" evidence="1">
    <location>
        <begin position="90"/>
        <end position="101"/>
    </location>
</feature>
<protein>
    <submittedName>
        <fullName evidence="2">Uncharacterized protein</fullName>
    </submittedName>
</protein>
<evidence type="ECO:0000313" key="2">
    <source>
        <dbReference type="EMBL" id="NMG03349.1"/>
    </source>
</evidence>
<dbReference type="EMBL" id="WTVM01000052">
    <property type="protein sequence ID" value="NMG03349.1"/>
    <property type="molecule type" value="Genomic_DNA"/>
</dbReference>
<proteinExistence type="predicted"/>
<keyword evidence="3" id="KW-1185">Reference proteome</keyword>
<accession>A0A972F7M9</accession>
<reference evidence="2" key="1">
    <citation type="submission" date="2019-12" db="EMBL/GenBank/DDBJ databases">
        <title>Comparative genomics gives insights into the taxonomy of the Azoarcus-Aromatoleum group and reveals separate origins of nif in the plant-associated Azoarcus and non-plant-associated Aromatoleum sub-groups.</title>
        <authorList>
            <person name="Lafos M."/>
            <person name="Maluk M."/>
            <person name="Batista M."/>
            <person name="Junghare M."/>
            <person name="Carmona M."/>
            <person name="Faoro H."/>
            <person name="Cruz L.M."/>
            <person name="Battistoni F."/>
            <person name="De Souza E."/>
            <person name="Pedrosa F."/>
            <person name="Chen W.-M."/>
            <person name="Poole P.S."/>
            <person name="Dixon R.A."/>
            <person name="James E.K."/>
        </authorList>
    </citation>
    <scope>NUCLEOTIDE SEQUENCE</scope>
    <source>
        <strain evidence="2">NSC3</strain>
    </source>
</reference>
<dbReference type="AlphaFoldDB" id="A0A972F7M9"/>
<evidence type="ECO:0000313" key="3">
    <source>
        <dbReference type="Proteomes" id="UP000599523"/>
    </source>
</evidence>
<dbReference type="RefSeq" id="WP_168988109.1">
    <property type="nucleotide sequence ID" value="NZ_WTVM01000052.1"/>
</dbReference>
<gene>
    <name evidence="2" type="ORF">GPA21_10225</name>
</gene>
<evidence type="ECO:0000256" key="1">
    <source>
        <dbReference type="SAM" id="MobiDB-lite"/>
    </source>
</evidence>
<name>A0A972F7M9_9RHOO</name>
<organism evidence="2 3">
    <name type="scientific">Azoarcus taiwanensis</name>
    <dbReference type="NCBI Taxonomy" id="666964"/>
    <lineage>
        <taxon>Bacteria</taxon>
        <taxon>Pseudomonadati</taxon>
        <taxon>Pseudomonadota</taxon>
        <taxon>Betaproteobacteria</taxon>
        <taxon>Rhodocyclales</taxon>
        <taxon>Zoogloeaceae</taxon>
        <taxon>Azoarcus</taxon>
    </lineage>
</organism>
<feature type="compositionally biased region" description="Low complexity" evidence="1">
    <location>
        <begin position="76"/>
        <end position="89"/>
    </location>
</feature>